<organism evidence="1 2">
    <name type="scientific">Cardiobacterium hominis (strain ATCC 15826 / DSM 8339 / NCTC 10426 / 6573)</name>
    <dbReference type="NCBI Taxonomy" id="638300"/>
    <lineage>
        <taxon>Bacteria</taxon>
        <taxon>Pseudomonadati</taxon>
        <taxon>Pseudomonadota</taxon>
        <taxon>Gammaproteobacteria</taxon>
        <taxon>Cardiobacteriales</taxon>
        <taxon>Cardiobacteriaceae</taxon>
        <taxon>Cardiobacterium</taxon>
    </lineage>
</organism>
<evidence type="ECO:0000313" key="1">
    <source>
        <dbReference type="EMBL" id="EEV89555.1"/>
    </source>
</evidence>
<dbReference type="HOGENOM" id="CLU_130894_0_0_6"/>
<dbReference type="Gene3D" id="3.90.1720.10">
    <property type="entry name" value="endopeptidase domain like (from Nostoc punctiforme)"/>
    <property type="match status" value="1"/>
</dbReference>
<accession>C8N759</accession>
<dbReference type="InterPro" id="IPR038765">
    <property type="entry name" value="Papain-like_cys_pep_sf"/>
</dbReference>
<dbReference type="OrthoDB" id="95478at2"/>
<gene>
    <name evidence="1" type="ORF">HMPREF0198_0336</name>
</gene>
<name>C8N759_CARH6</name>
<proteinExistence type="predicted"/>
<dbReference type="EMBL" id="ACKY01000017">
    <property type="protein sequence ID" value="EEV89555.1"/>
    <property type="molecule type" value="Genomic_DNA"/>
</dbReference>
<dbReference type="GeneID" id="84789362"/>
<reference evidence="1 2" key="1">
    <citation type="submission" date="2009-08" db="EMBL/GenBank/DDBJ databases">
        <authorList>
            <person name="Qin X."/>
            <person name="Bachman B."/>
            <person name="Battles P."/>
            <person name="Bell A."/>
            <person name="Bess C."/>
            <person name="Bickham C."/>
            <person name="Chaboub L."/>
            <person name="Chen D."/>
            <person name="Coyle M."/>
            <person name="Deiros D.R."/>
            <person name="Dinh H."/>
            <person name="Forbes L."/>
            <person name="Fowler G."/>
            <person name="Francisco L."/>
            <person name="Fu Q."/>
            <person name="Gubbala S."/>
            <person name="Hale W."/>
            <person name="Han Y."/>
            <person name="Hemphill L."/>
            <person name="Highlander S.K."/>
            <person name="Hirani K."/>
            <person name="Hogues M."/>
            <person name="Jackson L."/>
            <person name="Jakkamsetti A."/>
            <person name="Javaid M."/>
            <person name="Jiang H."/>
            <person name="Korchina V."/>
            <person name="Kovar C."/>
            <person name="Lara F."/>
            <person name="Lee S."/>
            <person name="Mata R."/>
            <person name="Mathew T."/>
            <person name="Moen C."/>
            <person name="Morales K."/>
            <person name="Munidasa M."/>
            <person name="Nazareth L."/>
            <person name="Ngo R."/>
            <person name="Nguyen L."/>
            <person name="Okwuonu G."/>
            <person name="Ongeri F."/>
            <person name="Patil S."/>
            <person name="Petrosino J."/>
            <person name="Pham C."/>
            <person name="Pham P."/>
            <person name="Pu L.-L."/>
            <person name="Puazo M."/>
            <person name="Raj R."/>
            <person name="Reid J."/>
            <person name="Rouhana J."/>
            <person name="Saada N."/>
            <person name="Shang Y."/>
            <person name="Simmons D."/>
            <person name="Thornton R."/>
            <person name="Warren J."/>
            <person name="Weissenberger G."/>
            <person name="Zhang J."/>
            <person name="Zhang L."/>
            <person name="Zhou C."/>
            <person name="Zhu D."/>
            <person name="Muzny D."/>
            <person name="Worley K."/>
            <person name="Gibbs R."/>
        </authorList>
    </citation>
    <scope>NUCLEOTIDE SEQUENCE [LARGE SCALE GENOMIC DNA]</scope>
    <source>
        <strain evidence="2">ATCC 15826 / DSM 8339 / NCTC 10426 / 6573</strain>
    </source>
</reference>
<dbReference type="SUPFAM" id="SSF54001">
    <property type="entry name" value="Cysteine proteinases"/>
    <property type="match status" value="1"/>
</dbReference>
<dbReference type="Proteomes" id="UP000004870">
    <property type="component" value="Unassembled WGS sequence"/>
</dbReference>
<sequence length="172" mass="19882">MSVYVAFYKGRPRPGASLRERVKYLFDGTIRLLTRSPYSHCELAIPDTARPGVYFCVSASVRDGGVRGKFMALPGDRWDLLPAIDPEYLRDPSHYDRALRTLPAETVSDWLRRYQGQRYDWLGVFRFVFPFLRQSGMRWFCSEFVATVLGMDNPAQQSPQSIYQYLYGVSTK</sequence>
<keyword evidence="2" id="KW-1185">Reference proteome</keyword>
<comment type="caution">
    <text evidence="1">The sequence shown here is derived from an EMBL/GenBank/DDBJ whole genome shotgun (WGS) entry which is preliminary data.</text>
</comment>
<evidence type="ECO:0000313" key="2">
    <source>
        <dbReference type="Proteomes" id="UP000004870"/>
    </source>
</evidence>
<evidence type="ECO:0008006" key="3">
    <source>
        <dbReference type="Google" id="ProtNLM"/>
    </source>
</evidence>
<protein>
    <recommendedName>
        <fullName evidence="3">Permuted papain-like amidase enzyme, YaeF/YiiX, C92 family</fullName>
    </recommendedName>
</protein>
<dbReference type="AlphaFoldDB" id="C8N759"/>
<dbReference type="RefSeq" id="WP_004139401.1">
    <property type="nucleotide sequence ID" value="NZ_GG694025.1"/>
</dbReference>